<dbReference type="InterPro" id="IPR036964">
    <property type="entry name" value="RASGEF_cat_dom_sf"/>
</dbReference>
<dbReference type="SUPFAM" id="SSF48350">
    <property type="entry name" value="GTPase activation domain, GAP"/>
    <property type="match status" value="1"/>
</dbReference>
<feature type="compositionally biased region" description="Low complexity" evidence="2">
    <location>
        <begin position="218"/>
        <end position="239"/>
    </location>
</feature>
<evidence type="ECO:0000313" key="4">
    <source>
        <dbReference type="EMBL" id="KIM31294.1"/>
    </source>
</evidence>
<dbReference type="GO" id="GO:0005737">
    <property type="term" value="C:cytoplasm"/>
    <property type="evidence" value="ECO:0007669"/>
    <property type="project" value="TreeGrafter"/>
</dbReference>
<dbReference type="InterPro" id="IPR008936">
    <property type="entry name" value="Rho_GTPase_activation_prot"/>
</dbReference>
<feature type="region of interest" description="Disordered" evidence="2">
    <location>
        <begin position="213"/>
        <end position="256"/>
    </location>
</feature>
<dbReference type="STRING" id="933852.A0A0C3BGK8"/>
<dbReference type="Gene3D" id="2.30.29.30">
    <property type="entry name" value="Pleckstrin-homology domain (PH domain)/Phosphotyrosine-binding domain (PTB)"/>
    <property type="match status" value="1"/>
</dbReference>
<dbReference type="CDD" id="cd00821">
    <property type="entry name" value="PH"/>
    <property type="match status" value="1"/>
</dbReference>
<sequence length="1991" mass="223257">MSERWDEDEGQRRYPAGLEQYNQSQPINTRPAALSPSAVPFPASTSPSARSSPPVTGISSFLARGVKFFNKSGQGSRTGSAGQPPASGSPPRPTAGHPRQRNVSGPSNLRPEQHSPNAGFYSQSNHLAARSVVDLGAGRRSNSEAPPVPARADLGDLRRVSNKAWAHSADDLGSMLSNPDHLGPPKRPEPPVERLRKPSLNLRIEAYRNNLAQNQQQPSPSSFSRDFPSPGPSNGSASPLNTRFPNPAPDTAYSFSASESSPVIGASASAQSSIHNRSNSYNVLGSTATTPSQPTPSPRHKSSNSGNTPNFTFSFGAKTNTPARAKPDSNLENRRASQIISHSGFINRNVSTSFPMNLAKNWKAYKAEIKGSKLYLYKPPNEKAAAVRDLFPSEHGGIEDVEENEENNSAPADANSLQNQDQRRKRLFWGPGRHPDMVLNPDGSLSSGTSEALMYELVFAATFAVEDEEGWKKYAEAVLLCLPILAGRERFEVDIVAVIDRYLRYTDSDAMLEYRRRRVEWLIATYIEYHYGEAVPPSLDALVKAFSLEMNIRPPSAETPFKLPKPPATTPRTPLERPSLVPKSSFSRDPSENPHGGTYADLRHKATMSRERTMAIDTNVLAQSLELSFIKLAYDASQLPRVQPILASLGPTGPWAVFSATERRPHWLTHFIVAQIVAESDRSVSVSSTHSRALTISKWTRVADHARLAGNECMWKAILDALTSKPVARLEKVWRRVDTADRMNVEAWVRGENGVKKSAQNQIRWLNTPASDLTRDAQELKASSPFQVPLMRRIHKIIRSVSATLQNCNVDRFVVDHADVLDLFYLWDAVITKPTSLKLIDEYVVDSLKAEPIQIGRLAQLFHQPRSQNYHLHALVPFTFPEPLPSLAFLDRSELVRLRKESLDKHGNTAPHDIQMEHLSRMKFFPSEHVRSHWSGKEGVELDDTTFRLFNGEMIVKVVKESQPSSRPASFFDNGATSLSRRPSRAPSIRVTPQAASTLERKSSAARRQSMPLLNNSRNRINQTENMATNPPDLSVPIVIVGGTIERLVDVLVRGLDYVMAATSDDNGEMALMDRRAKGLRIDRSDYSKTWWSTYRSFLTPDAFIAMLRKQYRVSVISLRQSPQASSQDVADNVNQRIAILTVLNEWFMDGGGLIDVLDQPELYNEVYNWLRDTVEFTSPKDCPPQREINQNWQELETARSTLLSLMEVQAKRPTLRHIPTFDSGVYEPSIRSYGAQPPEIDRMTAQELVEQLDAIGAVGIRGLQAEDLLSCMEILEVQSRDKTGWILLTDLPTISQDEMIIQNIYFHLTLVEPSPLLADFPITERLTGLAQPSIRTMLYCFDEARTWATAVLAQPGISMEVRARRMEVFLQALEMCRILSAKTDGVAAGSPVIRSFVETVITTAILSPESRMFQRAWYHTAIQRRLNSMETLESFLRPSLTEPLPFPTGFKLAVDFGWMVERLLELVSMPDALVNTGDALGSVVNFEKRRHLYTFVLNMPTLASPRPSKQRSQLNNVDLVRLNNMYEWAAKILQDGGGNLGVSQVIKDEAQRENAHTSAGAPPRKYPKPFAKIVLLQQEKNKRDRHIRDRLLREKRLEQQKKEKQSVPYDKAMDAARKTKTNKRASMNPFMRVVRPLSTAFPFGNAPTATPEGLEGRKWTLEELSSMSGVKPSLSIDLAGARIEERFSNVRPFIFTLDTEDGVKYYFQATRKRDMNAWITQMSKISKNTSEKRRTYLGPPTANIGYYKVPQNRGSHPTAVFCVPLDFLVEREYGSADILAVPSFFERCLEEVETRGFSEDGIYRVSGSKLQIDRIKSEVDQGKTVDIHHEDIHNICSLIKLWIREIPGGLMSSDGFWSAVDAVQRQDHGESINRMRHAIMKIPLPHLYVLRRLMEHLTIASTHEDQTRMAEKQFSLVFGQTVLTPPDQTINAINAGIQYGNRVVELMLIYYHAIFEVEADEEDDGEGADASGEMHFLEELEEVDEEQVQQ</sequence>
<dbReference type="EMBL" id="KN824282">
    <property type="protein sequence ID" value="KIM31294.1"/>
    <property type="molecule type" value="Genomic_DNA"/>
</dbReference>
<dbReference type="InterPro" id="IPR011993">
    <property type="entry name" value="PH-like_dom_sf"/>
</dbReference>
<dbReference type="HOGENOM" id="CLU_001922_0_0_1"/>
<feature type="region of interest" description="Disordered" evidence="2">
    <location>
        <begin position="1962"/>
        <end position="1991"/>
    </location>
</feature>
<feature type="compositionally biased region" description="Acidic residues" evidence="2">
    <location>
        <begin position="1980"/>
        <end position="1991"/>
    </location>
</feature>
<organism evidence="4 5">
    <name type="scientific">Serendipita vermifera MAFF 305830</name>
    <dbReference type="NCBI Taxonomy" id="933852"/>
    <lineage>
        <taxon>Eukaryota</taxon>
        <taxon>Fungi</taxon>
        <taxon>Dikarya</taxon>
        <taxon>Basidiomycota</taxon>
        <taxon>Agaricomycotina</taxon>
        <taxon>Agaricomycetes</taxon>
        <taxon>Sebacinales</taxon>
        <taxon>Serendipitaceae</taxon>
        <taxon>Serendipita</taxon>
    </lineage>
</organism>
<feature type="compositionally biased region" description="Polar residues" evidence="2">
    <location>
        <begin position="407"/>
        <end position="420"/>
    </location>
</feature>
<dbReference type="InterPro" id="IPR001895">
    <property type="entry name" value="RASGEF_cat_dom"/>
</dbReference>
<feature type="region of interest" description="Disordered" evidence="2">
    <location>
        <begin position="557"/>
        <end position="600"/>
    </location>
</feature>
<protein>
    <recommendedName>
        <fullName evidence="3">Rho-GAP domain-containing protein</fullName>
    </recommendedName>
</protein>
<dbReference type="InterPro" id="IPR000198">
    <property type="entry name" value="RhoGAP_dom"/>
</dbReference>
<evidence type="ECO:0000256" key="2">
    <source>
        <dbReference type="SAM" id="MobiDB-lite"/>
    </source>
</evidence>
<evidence type="ECO:0000256" key="1">
    <source>
        <dbReference type="ARBA" id="ARBA00022468"/>
    </source>
</evidence>
<feature type="region of interest" description="Disordered" evidence="2">
    <location>
        <begin position="1583"/>
        <end position="1609"/>
    </location>
</feature>
<reference evidence="5" key="2">
    <citation type="submission" date="2015-01" db="EMBL/GenBank/DDBJ databases">
        <title>Evolutionary Origins and Diversification of the Mycorrhizal Mutualists.</title>
        <authorList>
            <consortium name="DOE Joint Genome Institute"/>
            <consortium name="Mycorrhizal Genomics Consortium"/>
            <person name="Kohler A."/>
            <person name="Kuo A."/>
            <person name="Nagy L.G."/>
            <person name="Floudas D."/>
            <person name="Copeland A."/>
            <person name="Barry K.W."/>
            <person name="Cichocki N."/>
            <person name="Veneault-Fourrey C."/>
            <person name="LaButti K."/>
            <person name="Lindquist E.A."/>
            <person name="Lipzen A."/>
            <person name="Lundell T."/>
            <person name="Morin E."/>
            <person name="Murat C."/>
            <person name="Riley R."/>
            <person name="Ohm R."/>
            <person name="Sun H."/>
            <person name="Tunlid A."/>
            <person name="Henrissat B."/>
            <person name="Grigoriev I.V."/>
            <person name="Hibbett D.S."/>
            <person name="Martin F."/>
        </authorList>
    </citation>
    <scope>NUCLEOTIDE SEQUENCE [LARGE SCALE GENOMIC DNA]</scope>
    <source>
        <strain evidence="5">MAFF 305830</strain>
    </source>
</reference>
<dbReference type="InterPro" id="IPR050729">
    <property type="entry name" value="Rho-GAP"/>
</dbReference>
<feature type="compositionally biased region" description="Polar residues" evidence="2">
    <location>
        <begin position="303"/>
        <end position="322"/>
    </location>
</feature>
<dbReference type="SMART" id="SM00324">
    <property type="entry name" value="RhoGAP"/>
    <property type="match status" value="1"/>
</dbReference>
<keyword evidence="5" id="KW-1185">Reference proteome</keyword>
<dbReference type="Proteomes" id="UP000054097">
    <property type="component" value="Unassembled WGS sequence"/>
</dbReference>
<proteinExistence type="predicted"/>
<dbReference type="GO" id="GO:0005085">
    <property type="term" value="F:guanyl-nucleotide exchange factor activity"/>
    <property type="evidence" value="ECO:0007669"/>
    <property type="project" value="InterPro"/>
</dbReference>
<dbReference type="Gene3D" id="1.10.555.10">
    <property type="entry name" value="Rho GTPase activation protein"/>
    <property type="match status" value="1"/>
</dbReference>
<feature type="region of interest" description="Disordered" evidence="2">
    <location>
        <begin position="170"/>
        <end position="195"/>
    </location>
</feature>
<dbReference type="SUPFAM" id="SSF50729">
    <property type="entry name" value="PH domain-like"/>
    <property type="match status" value="1"/>
</dbReference>
<dbReference type="InterPro" id="IPR023578">
    <property type="entry name" value="Ras_GEF_dom_sf"/>
</dbReference>
<feature type="region of interest" description="Disordered" evidence="2">
    <location>
        <begin position="69"/>
        <end position="156"/>
    </location>
</feature>
<dbReference type="Gene3D" id="1.10.840.10">
    <property type="entry name" value="Ras guanine-nucleotide exchange factors catalytic domain"/>
    <property type="match status" value="1"/>
</dbReference>
<dbReference type="PANTHER" id="PTHR23176">
    <property type="entry name" value="RHO/RAC/CDC GTPASE-ACTIVATING PROTEIN"/>
    <property type="match status" value="1"/>
</dbReference>
<dbReference type="OrthoDB" id="79452at2759"/>
<feature type="compositionally biased region" description="Polar residues" evidence="2">
    <location>
        <begin position="114"/>
        <end position="126"/>
    </location>
</feature>
<feature type="region of interest" description="Disordered" evidence="2">
    <location>
        <begin position="401"/>
        <end position="421"/>
    </location>
</feature>
<feature type="compositionally biased region" description="Low complexity" evidence="2">
    <location>
        <begin position="40"/>
        <end position="54"/>
    </location>
</feature>
<dbReference type="GO" id="GO:0007264">
    <property type="term" value="P:small GTPase-mediated signal transduction"/>
    <property type="evidence" value="ECO:0007669"/>
    <property type="project" value="InterPro"/>
</dbReference>
<dbReference type="PANTHER" id="PTHR23176:SF129">
    <property type="entry name" value="RHO GTPASE ACTIVATING PROTEIN AT 16F, ISOFORM E-RELATED"/>
    <property type="match status" value="1"/>
</dbReference>
<evidence type="ECO:0000313" key="5">
    <source>
        <dbReference type="Proteomes" id="UP000054097"/>
    </source>
</evidence>
<feature type="domain" description="Rho-GAP" evidence="3">
    <location>
        <begin position="1764"/>
        <end position="1956"/>
    </location>
</feature>
<feature type="region of interest" description="Disordered" evidence="2">
    <location>
        <begin position="965"/>
        <end position="1008"/>
    </location>
</feature>
<feature type="region of interest" description="Disordered" evidence="2">
    <location>
        <begin position="1"/>
        <end position="57"/>
    </location>
</feature>
<dbReference type="SUPFAM" id="SSF48366">
    <property type="entry name" value="Ras GEF"/>
    <property type="match status" value="2"/>
</dbReference>
<dbReference type="GO" id="GO:0005096">
    <property type="term" value="F:GTPase activator activity"/>
    <property type="evidence" value="ECO:0007669"/>
    <property type="project" value="UniProtKB-KW"/>
</dbReference>
<dbReference type="CDD" id="cd00159">
    <property type="entry name" value="RhoGAP"/>
    <property type="match status" value="1"/>
</dbReference>
<name>A0A0C3BGK8_SERVB</name>
<feature type="compositionally biased region" description="Basic and acidic residues" evidence="2">
    <location>
        <begin position="186"/>
        <end position="195"/>
    </location>
</feature>
<dbReference type="Pfam" id="PF00617">
    <property type="entry name" value="RasGEF"/>
    <property type="match status" value="1"/>
</dbReference>
<keyword evidence="1" id="KW-0343">GTPase activation</keyword>
<gene>
    <name evidence="4" type="ORF">M408DRAFT_21354</name>
</gene>
<reference evidence="4 5" key="1">
    <citation type="submission" date="2014-04" db="EMBL/GenBank/DDBJ databases">
        <authorList>
            <consortium name="DOE Joint Genome Institute"/>
            <person name="Kuo A."/>
            <person name="Zuccaro A."/>
            <person name="Kohler A."/>
            <person name="Nagy L.G."/>
            <person name="Floudas D."/>
            <person name="Copeland A."/>
            <person name="Barry K.W."/>
            <person name="Cichocki N."/>
            <person name="Veneault-Fourrey C."/>
            <person name="LaButti K."/>
            <person name="Lindquist E.A."/>
            <person name="Lipzen A."/>
            <person name="Lundell T."/>
            <person name="Morin E."/>
            <person name="Murat C."/>
            <person name="Sun H."/>
            <person name="Tunlid A."/>
            <person name="Henrissat B."/>
            <person name="Grigoriev I.V."/>
            <person name="Hibbett D.S."/>
            <person name="Martin F."/>
            <person name="Nordberg H.P."/>
            <person name="Cantor M.N."/>
            <person name="Hua S.X."/>
        </authorList>
    </citation>
    <scope>NUCLEOTIDE SEQUENCE [LARGE SCALE GENOMIC DNA]</scope>
    <source>
        <strain evidence="4 5">MAFF 305830</strain>
    </source>
</reference>
<dbReference type="PROSITE" id="PS50238">
    <property type="entry name" value="RHOGAP"/>
    <property type="match status" value="1"/>
</dbReference>
<accession>A0A0C3BGK8</accession>
<feature type="region of interest" description="Disordered" evidence="2">
    <location>
        <begin position="279"/>
        <end position="332"/>
    </location>
</feature>
<dbReference type="Pfam" id="PF00620">
    <property type="entry name" value="RhoGAP"/>
    <property type="match status" value="1"/>
</dbReference>
<evidence type="ECO:0000259" key="3">
    <source>
        <dbReference type="PROSITE" id="PS50238"/>
    </source>
</evidence>